<dbReference type="NCBIfam" id="TIGR01016">
    <property type="entry name" value="sucCoAbeta"/>
    <property type="match status" value="1"/>
</dbReference>
<evidence type="ECO:0000259" key="13">
    <source>
        <dbReference type="Pfam" id="PF00549"/>
    </source>
</evidence>
<accession>A0A336KCD4</accession>
<evidence type="ECO:0000256" key="4">
    <source>
        <dbReference type="ARBA" id="ARBA00022723"/>
    </source>
</evidence>
<dbReference type="AlphaFoldDB" id="A0A336KCD4"/>
<dbReference type="HAMAP" id="MF_03221">
    <property type="entry name" value="Succ_CoA_betaG_euk"/>
    <property type="match status" value="1"/>
</dbReference>
<dbReference type="InterPro" id="IPR013815">
    <property type="entry name" value="ATP_grasp_subdomain_1"/>
</dbReference>
<dbReference type="InterPro" id="IPR034722">
    <property type="entry name" value="Succ_CoA_betaG_euk"/>
</dbReference>
<feature type="domain" description="ATP-citrate synthase/succinyl-CoA ligase C-terminal" evidence="13">
    <location>
        <begin position="300"/>
        <end position="419"/>
    </location>
</feature>
<dbReference type="Gene3D" id="3.30.470.20">
    <property type="entry name" value="ATP-grasp fold, B domain"/>
    <property type="match status" value="1"/>
</dbReference>
<gene>
    <name evidence="15" type="primary">CSON005565</name>
</gene>
<feature type="binding site" evidence="12">
    <location>
        <position position="137"/>
    </location>
    <ligand>
        <name>GTP</name>
        <dbReference type="ChEBI" id="CHEBI:37565"/>
    </ligand>
</feature>
<keyword evidence="8 12" id="KW-0342">GTP-binding</keyword>
<name>A0A336KCD4_CULSO</name>
<keyword evidence="7 12" id="KW-0496">Mitochondrion</keyword>
<dbReference type="GO" id="GO:0006104">
    <property type="term" value="P:succinyl-CoA metabolic process"/>
    <property type="evidence" value="ECO:0007669"/>
    <property type="project" value="InterPro"/>
</dbReference>
<keyword evidence="6 12" id="KW-0460">Magnesium</keyword>
<dbReference type="NCBIfam" id="NF001913">
    <property type="entry name" value="PRK00696.1"/>
    <property type="match status" value="1"/>
</dbReference>
<comment type="similarity">
    <text evidence="12">Belongs to the succinate/malate CoA ligase beta subunit family. GTP-specific subunit beta subfamily.</text>
</comment>
<evidence type="ECO:0000313" key="16">
    <source>
        <dbReference type="EMBL" id="SSX21902.1"/>
    </source>
</evidence>
<dbReference type="EMBL" id="UFQS01000218">
    <property type="protein sequence ID" value="SSX01522.1"/>
    <property type="molecule type" value="Genomic_DNA"/>
</dbReference>
<dbReference type="GO" id="GO:0000287">
    <property type="term" value="F:magnesium ion binding"/>
    <property type="evidence" value="ECO:0007669"/>
    <property type="project" value="UniProtKB-UniRule"/>
</dbReference>
<comment type="pathway">
    <text evidence="1 12">Carbohydrate metabolism; tricarboxylic acid cycle; succinate from succinyl-CoA (ligase route): step 1/1.</text>
</comment>
<evidence type="ECO:0000256" key="11">
    <source>
        <dbReference type="ARBA" id="ARBA00063570"/>
    </source>
</evidence>
<dbReference type="FunFam" id="3.40.50.261:FF:000001">
    <property type="entry name" value="Succinate--CoA ligase [ADP-forming] subunit beta"/>
    <property type="match status" value="1"/>
</dbReference>
<dbReference type="PROSITE" id="PS01217">
    <property type="entry name" value="SUCCINYL_COA_LIG_3"/>
    <property type="match status" value="1"/>
</dbReference>
<keyword evidence="4 12" id="KW-0479">Metal-binding</keyword>
<dbReference type="GO" id="GO:0016020">
    <property type="term" value="C:membrane"/>
    <property type="evidence" value="ECO:0007669"/>
    <property type="project" value="InterPro"/>
</dbReference>
<comment type="subcellular location">
    <subcellularLocation>
        <location evidence="12">Mitochondrion</location>
    </subcellularLocation>
</comment>
<dbReference type="Pfam" id="PF08442">
    <property type="entry name" value="ATP-grasp_2"/>
    <property type="match status" value="1"/>
</dbReference>
<dbReference type="GO" id="GO:0004775">
    <property type="term" value="F:succinate-CoA ligase (ADP-forming) activity"/>
    <property type="evidence" value="ECO:0007669"/>
    <property type="project" value="UniProtKB-UniRule"/>
</dbReference>
<dbReference type="VEuPathDB" id="VectorBase:CSON005565"/>
<keyword evidence="2 12" id="KW-0816">Tricarboxylic acid cycle</keyword>
<dbReference type="InterPro" id="IPR017866">
    <property type="entry name" value="Succ-CoA_synthase_bsu_CS"/>
</dbReference>
<dbReference type="HAMAP" id="MF_00558">
    <property type="entry name" value="Succ_CoA_beta"/>
    <property type="match status" value="1"/>
</dbReference>
<dbReference type="SUPFAM" id="SSF56059">
    <property type="entry name" value="Glutathione synthetase ATP-binding domain-like"/>
    <property type="match status" value="1"/>
</dbReference>
<dbReference type="GO" id="GO:0005739">
    <property type="term" value="C:mitochondrion"/>
    <property type="evidence" value="ECO:0007669"/>
    <property type="project" value="UniProtKB-SubCell"/>
</dbReference>
<dbReference type="Gene3D" id="3.30.1490.20">
    <property type="entry name" value="ATP-grasp fold, A domain"/>
    <property type="match status" value="1"/>
</dbReference>
<protein>
    <recommendedName>
        <fullName evidence="12">Succinate--CoA ligase [GDP-forming] subunit beta, mitochondrial</fullName>
        <ecNumber evidence="12">6.2.1.4</ecNumber>
    </recommendedName>
    <alternativeName>
        <fullName evidence="12">GTP-specific succinyl-CoA synthetase subunit beta</fullName>
        <shortName evidence="12">G-SCS</shortName>
        <shortName evidence="12">GTPSCS</shortName>
    </alternativeName>
    <alternativeName>
        <fullName evidence="12">Succinyl-CoA synthetase beta-G chain</fullName>
        <shortName evidence="12">SCS-betaG</shortName>
    </alternativeName>
</protein>
<dbReference type="EMBL" id="UFQT01000218">
    <property type="protein sequence ID" value="SSX21902.1"/>
    <property type="molecule type" value="Genomic_DNA"/>
</dbReference>
<evidence type="ECO:0000256" key="8">
    <source>
        <dbReference type="ARBA" id="ARBA00023134"/>
    </source>
</evidence>
<dbReference type="InterPro" id="IPR005809">
    <property type="entry name" value="Succ_CoA_ligase-like_bsu"/>
</dbReference>
<dbReference type="Gene3D" id="3.40.50.261">
    <property type="entry name" value="Succinyl-CoA synthetase domains"/>
    <property type="match status" value="1"/>
</dbReference>
<evidence type="ECO:0000256" key="2">
    <source>
        <dbReference type="ARBA" id="ARBA00022532"/>
    </source>
</evidence>
<reference evidence="15" key="1">
    <citation type="submission" date="2018-04" db="EMBL/GenBank/DDBJ databases">
        <authorList>
            <person name="Go L.Y."/>
            <person name="Mitchell J.A."/>
        </authorList>
    </citation>
    <scope>NUCLEOTIDE SEQUENCE</scope>
    <source>
        <tissue evidence="15">Whole organism</tissue>
    </source>
</reference>
<feature type="domain" description="ATP-grasp fold succinyl-CoA synthetase-type" evidence="14">
    <location>
        <begin position="31"/>
        <end position="237"/>
    </location>
</feature>
<feature type="binding site" evidence="12">
    <location>
        <position position="248"/>
    </location>
    <ligand>
        <name>Mg(2+)</name>
        <dbReference type="ChEBI" id="CHEBI:18420"/>
    </ligand>
</feature>
<feature type="site" description="Important for substrate specificity" evidence="12">
    <location>
        <position position="70"/>
    </location>
</feature>
<dbReference type="InterPro" id="IPR013650">
    <property type="entry name" value="ATP-grasp_succ-CoA_synth-type"/>
</dbReference>
<dbReference type="Pfam" id="PF05482">
    <property type="entry name" value="Serendipity_A"/>
    <property type="match status" value="1"/>
</dbReference>
<feature type="binding site" evidence="12">
    <location>
        <position position="49"/>
    </location>
    <ligand>
        <name>GTP</name>
        <dbReference type="ChEBI" id="CHEBI:37565"/>
    </ligand>
</feature>
<dbReference type="FunFam" id="3.30.470.20:FF:000002">
    <property type="entry name" value="Succinate--CoA ligase [ADP-forming] subunit beta"/>
    <property type="match status" value="1"/>
</dbReference>
<evidence type="ECO:0000256" key="3">
    <source>
        <dbReference type="ARBA" id="ARBA00022598"/>
    </source>
</evidence>
<dbReference type="PANTHER" id="PTHR11815:SF10">
    <property type="entry name" value="SUCCINATE--COA LIGASE [GDP-FORMING] SUBUNIT BETA, MITOCHONDRIAL"/>
    <property type="match status" value="1"/>
</dbReference>
<dbReference type="GO" id="GO:0007349">
    <property type="term" value="P:cellularization"/>
    <property type="evidence" value="ECO:0007669"/>
    <property type="project" value="InterPro"/>
</dbReference>
<evidence type="ECO:0000313" key="15">
    <source>
        <dbReference type="EMBL" id="SSX01522.1"/>
    </source>
</evidence>
<feature type="binding site" evidence="12">
    <location>
        <position position="302"/>
    </location>
    <ligand>
        <name>substrate</name>
        <note>ligand shared with subunit alpha</note>
    </ligand>
</feature>
<sequence length="928" mass="104872">MSQLFMNNLIRHSLLKNTINQVQRSCTRKLNLLEYQSKKLLDDAGVQIQAFRVVQDKQNLDPLNNFDVKEFVVKAQILAGGRGKGVFDSGLKGGVQITQDRAKMVDLVKQMIGHKLITKQTPKDGLLVKSVMVADSINIVRETYLCILMDREHNGPVLIASPAGGMDIEAVAEKTPHLLKTIPINVEKGLDIKTCTEIAEFLEFKGALVNQAAQEIMKLYELFNKVDAVQIEINPLAETDDGRVISVDAKLNFDDNAKFRQKEIFNMEESDDATMDPKEIEARKYDLNYITLENGDVGCLVNGAGLAMATMDIIKLNGGNPANFLDVGGNVKEEQVQKAFQILTSDPKVKVLLVNIFGGIVNCATIARGIVSATKKLGLNLPLIVRLQGNNVHEAAKILKDSGLLIESANDLDEAAKKAKCCGCLSELLRQLQIKILESRNEKQIIHTILLCLMQIVTDIKFMEKVTEIEGQKNLVLNESRQFFLDEILKSLQKLKEVAHNIEKNVNFPENPTLNECIDTVLEILEPICAFEDDNENIAQRNANAMISVAKIKPVLESIVAHSLEFANFCKDKQPISVICKKVLKECDALEAECSLSDSKNPPNDTNRRLKAGLLETAIYQLENLINDELLRLVFETFKDLKAFKIKYLHDHCEYSQDLIDSILDRLFQIGQFGIMFADEIKISAQIQLSLTSFEAVESHLCPEILKKYQKDHVDLLDSYWNEQITFFQLCIQRIIDTSAFCLIFEDIIQSCVTKLNENFDQSEICDILAKADVLEDHFRINLSEDFTHLLNDFKLMVKETHAGLKHLNDIDPKRLIKRLKILKTTVKKIREGLQSQLGHVERSKNTNNTMKDEKPKFCNEIQLLPDVEELIIVEEKSIKVNNSVSLRKPRQIIKSIDPNVSNIIYENRNNSTRNMKLSKRSNLNSFI</sequence>
<dbReference type="UniPathway" id="UPA00223">
    <property type="reaction ID" value="UER00999"/>
</dbReference>
<comment type="function">
    <text evidence="10 12">GTP-specific succinyl-CoA synthetase functions in the citric acid cycle (TCA), coupling the hydrolysis of succinyl-CoA to the synthesis of GTP and thus represents the only step of substrate-level phosphorylation in the TCA. The beta subunit provides nucleotide specificity of the enzyme and binds the substrate succinate, while the binding sites for coenzyme A and phosphate are found in the alpha subunit.</text>
</comment>
<keyword evidence="3 12" id="KW-0436">Ligase</keyword>
<dbReference type="GO" id="GO:0006099">
    <property type="term" value="P:tricarboxylic acid cycle"/>
    <property type="evidence" value="ECO:0007669"/>
    <property type="project" value="UniProtKB-UniRule"/>
</dbReference>
<evidence type="ECO:0000256" key="1">
    <source>
        <dbReference type="ARBA" id="ARBA00005064"/>
    </source>
</evidence>
<dbReference type="FunFam" id="3.30.1490.20:FF:000004">
    <property type="entry name" value="Succinate--CoA ligase [ADP-forming] subunit beta, mitochondrial"/>
    <property type="match status" value="1"/>
</dbReference>
<dbReference type="InterPro" id="IPR016102">
    <property type="entry name" value="Succinyl-CoA_synth-like"/>
</dbReference>
<dbReference type="InterPro" id="IPR005811">
    <property type="entry name" value="SUCC_ACL_C"/>
</dbReference>
<organism evidence="15">
    <name type="scientific">Culicoides sonorensis</name>
    <name type="common">Biting midge</name>
    <dbReference type="NCBI Taxonomy" id="179676"/>
    <lineage>
        <taxon>Eukaryota</taxon>
        <taxon>Metazoa</taxon>
        <taxon>Ecdysozoa</taxon>
        <taxon>Arthropoda</taxon>
        <taxon>Hexapoda</taxon>
        <taxon>Insecta</taxon>
        <taxon>Pterygota</taxon>
        <taxon>Neoptera</taxon>
        <taxon>Endopterygota</taxon>
        <taxon>Diptera</taxon>
        <taxon>Nematocera</taxon>
        <taxon>Chironomoidea</taxon>
        <taxon>Ceratopogonidae</taxon>
        <taxon>Ceratopogoninae</taxon>
        <taxon>Culicoides</taxon>
        <taxon>Monoculicoides</taxon>
    </lineage>
</organism>
<evidence type="ECO:0000256" key="5">
    <source>
        <dbReference type="ARBA" id="ARBA00022741"/>
    </source>
</evidence>
<dbReference type="PANTHER" id="PTHR11815">
    <property type="entry name" value="SUCCINYL-COA SYNTHETASE BETA CHAIN"/>
    <property type="match status" value="1"/>
</dbReference>
<keyword evidence="5 12" id="KW-0547">Nucleotide-binding</keyword>
<evidence type="ECO:0000256" key="10">
    <source>
        <dbReference type="ARBA" id="ARBA00053833"/>
    </source>
</evidence>
<dbReference type="Pfam" id="PF00549">
    <property type="entry name" value="Ligase_CoA"/>
    <property type="match status" value="1"/>
</dbReference>
<dbReference type="GO" id="GO:0004776">
    <property type="term" value="F:succinate-CoA ligase (GDP-forming) activity"/>
    <property type="evidence" value="ECO:0007669"/>
    <property type="project" value="UniProtKB-EC"/>
</dbReference>
<evidence type="ECO:0000259" key="14">
    <source>
        <dbReference type="Pfam" id="PF08442"/>
    </source>
</evidence>
<evidence type="ECO:0000256" key="12">
    <source>
        <dbReference type="HAMAP-Rule" id="MF_03221"/>
    </source>
</evidence>
<dbReference type="GO" id="GO:0005524">
    <property type="term" value="F:ATP binding"/>
    <property type="evidence" value="ECO:0007669"/>
    <property type="project" value="InterPro"/>
</dbReference>
<dbReference type="GO" id="GO:0042709">
    <property type="term" value="C:succinate-CoA ligase complex"/>
    <property type="evidence" value="ECO:0007669"/>
    <property type="project" value="TreeGrafter"/>
</dbReference>
<feature type="site" description="Important for substrate specificity" evidence="12">
    <location>
        <position position="138"/>
    </location>
</feature>
<dbReference type="EC" id="6.2.1.4" evidence="12"/>
<evidence type="ECO:0000256" key="7">
    <source>
        <dbReference type="ARBA" id="ARBA00023128"/>
    </source>
</evidence>
<dbReference type="SUPFAM" id="SSF52210">
    <property type="entry name" value="Succinyl-CoA synthetase domains"/>
    <property type="match status" value="1"/>
</dbReference>
<dbReference type="GO" id="GO:0005525">
    <property type="term" value="F:GTP binding"/>
    <property type="evidence" value="ECO:0007669"/>
    <property type="project" value="UniProtKB-UniRule"/>
</dbReference>
<dbReference type="InterPro" id="IPR008837">
    <property type="entry name" value="Serendipity_A"/>
</dbReference>
<feature type="binding site" evidence="12">
    <location>
        <begin position="359"/>
        <end position="361"/>
    </location>
    <ligand>
        <name>substrate</name>
        <note>ligand shared with subunit alpha</note>
    </ligand>
</feature>
<proteinExistence type="inferred from homology"/>
<reference evidence="16" key="2">
    <citation type="submission" date="2018-07" db="EMBL/GenBank/DDBJ databases">
        <authorList>
            <person name="Quirk P.G."/>
            <person name="Krulwich T.A."/>
        </authorList>
    </citation>
    <scope>NUCLEOTIDE SEQUENCE</scope>
</reference>
<comment type="cofactor">
    <cofactor evidence="12">
        <name>Mg(2+)</name>
        <dbReference type="ChEBI" id="CHEBI:18420"/>
    </cofactor>
    <text evidence="12">Binds 1 Mg(2+) ion per subunit.</text>
</comment>
<comment type="subunit">
    <text evidence="11 12">Heterodimer of an alpha and a beta subunit. The beta subunit determines specificity for GTP.</text>
</comment>
<evidence type="ECO:0000256" key="6">
    <source>
        <dbReference type="ARBA" id="ARBA00022842"/>
    </source>
</evidence>
<evidence type="ECO:0000256" key="9">
    <source>
        <dbReference type="ARBA" id="ARBA00052879"/>
    </source>
</evidence>
<feature type="binding site" evidence="12">
    <location>
        <position position="234"/>
    </location>
    <ligand>
        <name>Mg(2+)</name>
        <dbReference type="ChEBI" id="CHEBI:18420"/>
    </ligand>
</feature>
<feature type="binding site" evidence="12">
    <location>
        <begin position="81"/>
        <end position="83"/>
    </location>
    <ligand>
        <name>GTP</name>
        <dbReference type="ChEBI" id="CHEBI:37565"/>
    </ligand>
</feature>
<comment type="catalytic activity">
    <reaction evidence="9 12">
        <text>GTP + succinate + CoA = succinyl-CoA + GDP + phosphate</text>
        <dbReference type="Rhea" id="RHEA:22120"/>
        <dbReference type="ChEBI" id="CHEBI:30031"/>
        <dbReference type="ChEBI" id="CHEBI:37565"/>
        <dbReference type="ChEBI" id="CHEBI:43474"/>
        <dbReference type="ChEBI" id="CHEBI:57287"/>
        <dbReference type="ChEBI" id="CHEBI:57292"/>
        <dbReference type="ChEBI" id="CHEBI:58189"/>
        <dbReference type="EC" id="6.2.1.4"/>
    </reaction>
</comment>